<organism evidence="2 3">
    <name type="scientific">Halteria grandinella</name>
    <dbReference type="NCBI Taxonomy" id="5974"/>
    <lineage>
        <taxon>Eukaryota</taxon>
        <taxon>Sar</taxon>
        <taxon>Alveolata</taxon>
        <taxon>Ciliophora</taxon>
        <taxon>Intramacronucleata</taxon>
        <taxon>Spirotrichea</taxon>
        <taxon>Stichotrichia</taxon>
        <taxon>Sporadotrichida</taxon>
        <taxon>Halteriidae</taxon>
        <taxon>Halteria</taxon>
    </lineage>
</organism>
<comment type="caution">
    <text evidence="2">The sequence shown here is derived from an EMBL/GenBank/DDBJ whole genome shotgun (WGS) entry which is preliminary data.</text>
</comment>
<feature type="compositionally biased region" description="Low complexity" evidence="1">
    <location>
        <begin position="145"/>
        <end position="155"/>
    </location>
</feature>
<feature type="region of interest" description="Disordered" evidence="1">
    <location>
        <begin position="187"/>
        <end position="206"/>
    </location>
</feature>
<name>A0A8J8NDJ5_HALGN</name>
<feature type="compositionally biased region" description="Polar residues" evidence="1">
    <location>
        <begin position="314"/>
        <end position="329"/>
    </location>
</feature>
<evidence type="ECO:0000313" key="3">
    <source>
        <dbReference type="Proteomes" id="UP000785679"/>
    </source>
</evidence>
<dbReference type="AlphaFoldDB" id="A0A8J8NDJ5"/>
<feature type="compositionally biased region" description="Polar residues" evidence="1">
    <location>
        <begin position="122"/>
        <end position="135"/>
    </location>
</feature>
<gene>
    <name evidence="2" type="ORF">FGO68_gene17659</name>
</gene>
<feature type="region of interest" description="Disordered" evidence="1">
    <location>
        <begin position="122"/>
        <end position="166"/>
    </location>
</feature>
<feature type="region of interest" description="Disordered" evidence="1">
    <location>
        <begin position="310"/>
        <end position="329"/>
    </location>
</feature>
<dbReference type="OrthoDB" id="10690805at2759"/>
<keyword evidence="3" id="KW-1185">Reference proteome</keyword>
<dbReference type="Proteomes" id="UP000785679">
    <property type="component" value="Unassembled WGS sequence"/>
</dbReference>
<evidence type="ECO:0000313" key="2">
    <source>
        <dbReference type="EMBL" id="TNV72615.1"/>
    </source>
</evidence>
<sequence>MKSGLKDEFEKKVTSLRHRLTQRGLKDPSFWLFNQMAASQDQVVKPQQSAGTMAKQHSMTGRNKAVVMFPGLASMEGLKLSEKDRQFEFYLKSAQKAIDIMRGQQQQQQQLPNDFYVQKPQSMPVSAQNQRSQMATRAAYRDNRSNSGSHSRSNSVQKRRVAQSEANIVVPPQVRRNRLEAIQEKKVDRVASQEKKPLSSQMKRPPQMISRYQKSLSQANAIAQPPISNPETTSHLPQVAAAPKILANLLDSKQKYFKPLRAQGKLTFAQANEEEAVAILAKMPTKENRQMNSTSSAAYYSTTSVHKRIVEPNTAHQQRKPQTSQTQRRRIISNTEQINNTSATNLSAIAPETIIQEKAEELPKAPQTNNFVDQQ</sequence>
<reference evidence="2" key="1">
    <citation type="submission" date="2019-06" db="EMBL/GenBank/DDBJ databases">
        <authorList>
            <person name="Zheng W."/>
        </authorList>
    </citation>
    <scope>NUCLEOTIDE SEQUENCE</scope>
    <source>
        <strain evidence="2">QDHG01</strain>
    </source>
</reference>
<proteinExistence type="predicted"/>
<evidence type="ECO:0000256" key="1">
    <source>
        <dbReference type="SAM" id="MobiDB-lite"/>
    </source>
</evidence>
<protein>
    <submittedName>
        <fullName evidence="2">Uncharacterized protein</fullName>
    </submittedName>
</protein>
<feature type="compositionally biased region" description="Basic and acidic residues" evidence="1">
    <location>
        <begin position="187"/>
        <end position="197"/>
    </location>
</feature>
<dbReference type="EMBL" id="RRYP01021620">
    <property type="protein sequence ID" value="TNV72615.1"/>
    <property type="molecule type" value="Genomic_DNA"/>
</dbReference>
<accession>A0A8J8NDJ5</accession>